<name>K5XQX0_AGABU</name>
<dbReference type="Gene3D" id="2.40.70.10">
    <property type="entry name" value="Acid Proteases"/>
    <property type="match status" value="2"/>
</dbReference>
<dbReference type="GO" id="GO:0004190">
    <property type="term" value="F:aspartic-type endopeptidase activity"/>
    <property type="evidence" value="ECO:0007669"/>
    <property type="project" value="UniProtKB-KW"/>
</dbReference>
<dbReference type="PROSITE" id="PS51767">
    <property type="entry name" value="PEPTIDASE_A1"/>
    <property type="match status" value="1"/>
</dbReference>
<accession>K5XQX0</accession>
<evidence type="ECO:0000256" key="5">
    <source>
        <dbReference type="SAM" id="SignalP"/>
    </source>
</evidence>
<dbReference type="PANTHER" id="PTHR47966">
    <property type="entry name" value="BETA-SITE APP-CLEAVING ENZYME, ISOFORM A-RELATED"/>
    <property type="match status" value="1"/>
</dbReference>
<sequence length="406" mass="42628">MFSANFMTIGLLALSAAATPLIQVRESHITLSLSRRVNTTSAHNLLKHDVARVQSLKARAKALQAGGRLSPEEEALVNQPLDNQAVTYIASVGVGSPATFYSLIVDTGSSNTWVGATAPYVQTSTSRDTGDSVGVQYGSGSFSGEEFVDTVTLGSLTLAQQSIGVADTSVGFEGTDGILGIGPVALTQGTLSPDVSTLIPTVTDNLFANGDIDANEIGGVDSSKFTGDINFMFLFLTDPIILSPVTSTQPASFFWGIDQSVRYGASNTILSTAAGIVDTGTTLVLLASDAIARYQAATGAVLDRNTGLLRITTAQFANLQSLFFTAGGSTFELTPNAQIWPRTLNQAIGGNPNSVYLIVGDLGMPSGEGFDFVNGYAFLERYYSVYDTANHRVGFATTPFTFATTN</sequence>
<keyword evidence="5" id="KW-0732">Signal</keyword>
<reference evidence="8" key="1">
    <citation type="journal article" date="2012" name="Proc. Natl. Acad. Sci. U.S.A.">
        <title>Genome sequence of the button mushroom Agaricus bisporus reveals mechanisms governing adaptation to a humic-rich ecological niche.</title>
        <authorList>
            <person name="Morin E."/>
            <person name="Kohler A."/>
            <person name="Baker A.R."/>
            <person name="Foulongne-Oriol M."/>
            <person name="Lombard V."/>
            <person name="Nagy L.G."/>
            <person name="Ohm R.A."/>
            <person name="Patyshakuliyeva A."/>
            <person name="Brun A."/>
            <person name="Aerts A.L."/>
            <person name="Bailey A.M."/>
            <person name="Billette C."/>
            <person name="Coutinho P.M."/>
            <person name="Deakin G."/>
            <person name="Doddapaneni H."/>
            <person name="Floudas D."/>
            <person name="Grimwood J."/>
            <person name="Hilden K."/>
            <person name="Kuees U."/>
            <person name="LaButti K.M."/>
            <person name="Lapidus A."/>
            <person name="Lindquist E.A."/>
            <person name="Lucas S.M."/>
            <person name="Murat C."/>
            <person name="Riley R.W."/>
            <person name="Salamov A.A."/>
            <person name="Schmutz J."/>
            <person name="Subramanian V."/>
            <person name="Woesten H.A.B."/>
            <person name="Xu J."/>
            <person name="Eastwood D.C."/>
            <person name="Foster G.D."/>
            <person name="Sonnenberg A.S."/>
            <person name="Cullen D."/>
            <person name="de Vries R.P."/>
            <person name="Lundell T."/>
            <person name="Hibbett D.S."/>
            <person name="Henrissat B."/>
            <person name="Burton K.S."/>
            <person name="Kerrigan R.W."/>
            <person name="Challen M.P."/>
            <person name="Grigoriev I.V."/>
            <person name="Martin F."/>
        </authorList>
    </citation>
    <scope>NUCLEOTIDE SEQUENCE [LARGE SCALE GENOMIC DNA]</scope>
    <source>
        <strain evidence="8">JB137-S8 / ATCC MYA-4627 / FGSC 10392</strain>
    </source>
</reference>
<evidence type="ECO:0000256" key="4">
    <source>
        <dbReference type="RuleBase" id="RU000454"/>
    </source>
</evidence>
<dbReference type="InParanoid" id="K5XQX0"/>
<dbReference type="Proteomes" id="UP000008493">
    <property type="component" value="Unassembled WGS sequence"/>
</dbReference>
<evidence type="ECO:0000313" key="7">
    <source>
        <dbReference type="EMBL" id="EKM77225.1"/>
    </source>
</evidence>
<dbReference type="OMA" id="SEFWGIN"/>
<dbReference type="InterPro" id="IPR001461">
    <property type="entry name" value="Aspartic_peptidase_A1"/>
</dbReference>
<dbReference type="PROSITE" id="PS00141">
    <property type="entry name" value="ASP_PROTEASE"/>
    <property type="match status" value="2"/>
</dbReference>
<keyword evidence="4" id="KW-0645">Protease</keyword>
<dbReference type="InterPro" id="IPR021109">
    <property type="entry name" value="Peptidase_aspartic_dom_sf"/>
</dbReference>
<organism evidence="7 8">
    <name type="scientific">Agaricus bisporus var. burnettii (strain JB137-S8 / ATCC MYA-4627 / FGSC 10392)</name>
    <name type="common">White button mushroom</name>
    <dbReference type="NCBI Taxonomy" id="597362"/>
    <lineage>
        <taxon>Eukaryota</taxon>
        <taxon>Fungi</taxon>
        <taxon>Dikarya</taxon>
        <taxon>Basidiomycota</taxon>
        <taxon>Agaricomycotina</taxon>
        <taxon>Agaricomycetes</taxon>
        <taxon>Agaricomycetidae</taxon>
        <taxon>Agaricales</taxon>
        <taxon>Agaricineae</taxon>
        <taxon>Agaricaceae</taxon>
        <taxon>Agaricus</taxon>
    </lineage>
</organism>
<feature type="active site" evidence="3">
    <location>
        <position position="278"/>
    </location>
</feature>
<evidence type="ECO:0000256" key="3">
    <source>
        <dbReference type="PIRSR" id="PIRSR601461-1"/>
    </source>
</evidence>
<dbReference type="GeneID" id="18832511"/>
<feature type="domain" description="Peptidase A1" evidence="6">
    <location>
        <begin position="88"/>
        <end position="396"/>
    </location>
</feature>
<keyword evidence="2 4" id="KW-0064">Aspartyl protease</keyword>
<dbReference type="eggNOG" id="KOG1339">
    <property type="taxonomic scope" value="Eukaryota"/>
</dbReference>
<comment type="similarity">
    <text evidence="1 4">Belongs to the peptidase A1 family.</text>
</comment>
<evidence type="ECO:0000256" key="2">
    <source>
        <dbReference type="ARBA" id="ARBA00022750"/>
    </source>
</evidence>
<dbReference type="InterPro" id="IPR034164">
    <property type="entry name" value="Pepsin-like_dom"/>
</dbReference>
<keyword evidence="8" id="KW-1185">Reference proteome</keyword>
<protein>
    <recommendedName>
        <fullName evidence="6">Peptidase A1 domain-containing protein</fullName>
    </recommendedName>
</protein>
<dbReference type="CDD" id="cd05471">
    <property type="entry name" value="pepsin_like"/>
    <property type="match status" value="1"/>
</dbReference>
<proteinExistence type="inferred from homology"/>
<dbReference type="Pfam" id="PF00026">
    <property type="entry name" value="Asp"/>
    <property type="match status" value="1"/>
</dbReference>
<feature type="active site" evidence="3">
    <location>
        <position position="106"/>
    </location>
</feature>
<feature type="chain" id="PRO_5003890555" description="Peptidase A1 domain-containing protein" evidence="5">
    <location>
        <begin position="19"/>
        <end position="406"/>
    </location>
</feature>
<evidence type="ECO:0000256" key="1">
    <source>
        <dbReference type="ARBA" id="ARBA00007447"/>
    </source>
</evidence>
<dbReference type="EMBL" id="JH971397">
    <property type="protein sequence ID" value="EKM77225.1"/>
    <property type="molecule type" value="Genomic_DNA"/>
</dbReference>
<dbReference type="InterPro" id="IPR001969">
    <property type="entry name" value="Aspartic_peptidase_AS"/>
</dbReference>
<evidence type="ECO:0000259" key="6">
    <source>
        <dbReference type="PROSITE" id="PS51767"/>
    </source>
</evidence>
<gene>
    <name evidence="7" type="ORF">AGABI1DRAFT_93597</name>
</gene>
<dbReference type="HOGENOM" id="CLU_038846_0_0_1"/>
<dbReference type="AlphaFoldDB" id="K5XQX0"/>
<dbReference type="SUPFAM" id="SSF50630">
    <property type="entry name" value="Acid proteases"/>
    <property type="match status" value="1"/>
</dbReference>
<dbReference type="GO" id="GO:0006508">
    <property type="term" value="P:proteolysis"/>
    <property type="evidence" value="ECO:0007669"/>
    <property type="project" value="UniProtKB-KW"/>
</dbReference>
<dbReference type="OrthoDB" id="660550at2759"/>
<dbReference type="KEGG" id="abp:AGABI1DRAFT93597"/>
<evidence type="ECO:0000313" key="8">
    <source>
        <dbReference type="Proteomes" id="UP000008493"/>
    </source>
</evidence>
<dbReference type="InterPro" id="IPR033121">
    <property type="entry name" value="PEPTIDASE_A1"/>
</dbReference>
<dbReference type="PANTHER" id="PTHR47966:SF74">
    <property type="entry name" value="AGR407CP"/>
    <property type="match status" value="1"/>
</dbReference>
<feature type="signal peptide" evidence="5">
    <location>
        <begin position="1"/>
        <end position="18"/>
    </location>
</feature>
<keyword evidence="4" id="KW-0378">Hydrolase</keyword>
<dbReference type="RefSeq" id="XP_007332209.1">
    <property type="nucleotide sequence ID" value="XM_007332147.1"/>
</dbReference>
<dbReference type="PRINTS" id="PR00792">
    <property type="entry name" value="PEPSIN"/>
</dbReference>